<dbReference type="STRING" id="1120923.SAMN02746095_01155"/>
<dbReference type="SUPFAM" id="SSF52518">
    <property type="entry name" value="Thiamin diphosphate-binding fold (THDP-binding)"/>
    <property type="match status" value="2"/>
</dbReference>
<dbReference type="Gene3D" id="3.40.50.970">
    <property type="match status" value="2"/>
</dbReference>
<evidence type="ECO:0000259" key="6">
    <source>
        <dbReference type="Pfam" id="PF02776"/>
    </source>
</evidence>
<evidence type="ECO:0000256" key="3">
    <source>
        <dbReference type="RuleBase" id="RU362132"/>
    </source>
</evidence>
<dbReference type="SUPFAM" id="SSF52467">
    <property type="entry name" value="DHS-like NAD/FAD-binding domain"/>
    <property type="match status" value="1"/>
</dbReference>
<dbReference type="Proteomes" id="UP000032668">
    <property type="component" value="Unassembled WGS sequence"/>
</dbReference>
<keyword evidence="2 3" id="KW-0786">Thiamine pyrophosphate</keyword>
<evidence type="ECO:0000313" key="8">
    <source>
        <dbReference type="Proteomes" id="UP000032668"/>
    </source>
</evidence>
<dbReference type="GO" id="GO:0030976">
    <property type="term" value="F:thiamine pyrophosphate binding"/>
    <property type="evidence" value="ECO:0007669"/>
    <property type="project" value="InterPro"/>
</dbReference>
<evidence type="ECO:0000259" key="4">
    <source>
        <dbReference type="Pfam" id="PF00205"/>
    </source>
</evidence>
<dbReference type="Pfam" id="PF02776">
    <property type="entry name" value="TPP_enzyme_N"/>
    <property type="match status" value="1"/>
</dbReference>
<dbReference type="InterPro" id="IPR012001">
    <property type="entry name" value="Thiamin_PyroP_enz_TPP-bd_dom"/>
</dbReference>
<comment type="caution">
    <text evidence="7">The sequence shown here is derived from an EMBL/GenBank/DDBJ whole genome shotgun (WGS) entry which is preliminary data.</text>
</comment>
<comment type="similarity">
    <text evidence="1 3">Belongs to the TPP enzyme family.</text>
</comment>
<organism evidence="7 8">
    <name type="scientific">Acidocella aminolytica 101 = DSM 11237</name>
    <dbReference type="NCBI Taxonomy" id="1120923"/>
    <lineage>
        <taxon>Bacteria</taxon>
        <taxon>Pseudomonadati</taxon>
        <taxon>Pseudomonadota</taxon>
        <taxon>Alphaproteobacteria</taxon>
        <taxon>Acetobacterales</taxon>
        <taxon>Acidocellaceae</taxon>
        <taxon>Acidocella</taxon>
    </lineage>
</organism>
<gene>
    <name evidence="7" type="ORF">Aam_127_018</name>
</gene>
<keyword evidence="8" id="KW-1185">Reference proteome</keyword>
<dbReference type="InterPro" id="IPR011766">
    <property type="entry name" value="TPP_enzyme_TPP-bd"/>
</dbReference>
<feature type="domain" description="Thiamine pyrophosphate enzyme TPP-binding" evidence="5">
    <location>
        <begin position="378"/>
        <end position="524"/>
    </location>
</feature>
<dbReference type="RefSeq" id="WP_048880321.1">
    <property type="nucleotide sequence ID" value="NZ_BANC01000125.1"/>
</dbReference>
<feature type="domain" description="Thiamine pyrophosphate enzyme N-terminal TPP-binding" evidence="6">
    <location>
        <begin position="3"/>
        <end position="118"/>
    </location>
</feature>
<dbReference type="InterPro" id="IPR047211">
    <property type="entry name" value="POXB-like"/>
</dbReference>
<dbReference type="InterPro" id="IPR012000">
    <property type="entry name" value="Thiamin_PyroP_enz_cen_dom"/>
</dbReference>
<evidence type="ECO:0000313" key="7">
    <source>
        <dbReference type="EMBL" id="GAN81939.1"/>
    </source>
</evidence>
<sequence>MTRTVAEVVIDALQKAGAKRCWGIVGDTINHFTDAIRKSDVRWVHVRHEEAGALAAGGEAYMTGELALCAGTCGPGSLHFVNGIFESHRNGAPVVLIASDVARTEVGLNFPQELDQRKIYEQTSVFCEYISHPEQARRIATQAAQAALSKRGVAVIIVNGDMFTQKTEDRLAWHVHRPAPVLRPSDAEMTALAEALNKAGTVTIYAGIGAREAAPQVVKLAAALKAPVVHTSRAKEFIEPENPFNIGMTGILGNRAGVEAIDAADIMLCLGTDFAWTQFYPEGKHVIQIDSDAAHLGRRAPVGLGLVGDVGDTIEALLPRLQPLEDSTHLDKALKQWAEDQRAYEKSAEGKDPALIHPQTVAHMLDRLAAEDALFTADGGSPMVWLLRHLTANGNRRFLTSLLHGTMANAYPQAMGLAAAYPRRQVIAMCGDGGMSMLMGDLLTLVQEKLPVKLLIFNNSSLGFVEMEQRVEGLLDSYTDLQNPDFARLAEVCGLRGWKVENANDLEGAMQSWLAAEGPALLDVKVNRVELVMPPKVTAGQVASTALFGVKAVLDGRAGEVVSLLRDNFLR</sequence>
<dbReference type="InterPro" id="IPR047212">
    <property type="entry name" value="TPP_POXB-like"/>
</dbReference>
<dbReference type="GO" id="GO:0003824">
    <property type="term" value="F:catalytic activity"/>
    <property type="evidence" value="ECO:0007669"/>
    <property type="project" value="InterPro"/>
</dbReference>
<dbReference type="Gene3D" id="3.40.50.1220">
    <property type="entry name" value="TPP-binding domain"/>
    <property type="match status" value="1"/>
</dbReference>
<dbReference type="Pfam" id="PF00205">
    <property type="entry name" value="TPP_enzyme_M"/>
    <property type="match status" value="1"/>
</dbReference>
<dbReference type="PROSITE" id="PS00187">
    <property type="entry name" value="TPP_ENZYMES"/>
    <property type="match status" value="1"/>
</dbReference>
<dbReference type="GO" id="GO:0019752">
    <property type="term" value="P:carboxylic acid metabolic process"/>
    <property type="evidence" value="ECO:0007669"/>
    <property type="project" value="UniProtKB-ARBA"/>
</dbReference>
<dbReference type="PANTHER" id="PTHR42981">
    <property type="entry name" value="PYRUVATE DEHYDROGENASE [UBIQUINONE]"/>
    <property type="match status" value="1"/>
</dbReference>
<reference evidence="7 8" key="1">
    <citation type="submission" date="2012-11" db="EMBL/GenBank/DDBJ databases">
        <title>Whole genome sequence of Acidocella aminolytica 101 = DSM 11237.</title>
        <authorList>
            <person name="Azuma Y."/>
            <person name="Higashiura N."/>
            <person name="Hirakawa H."/>
            <person name="Matsushita K."/>
        </authorList>
    </citation>
    <scope>NUCLEOTIDE SEQUENCE [LARGE SCALE GENOMIC DNA]</scope>
    <source>
        <strain evidence="8">101 / DSM 11237</strain>
    </source>
</reference>
<dbReference type="CDD" id="cd02014">
    <property type="entry name" value="TPP_POX"/>
    <property type="match status" value="1"/>
</dbReference>
<dbReference type="PANTHER" id="PTHR42981:SF2">
    <property type="entry name" value="PYRUVATE DEHYDROGENASE [UBIQUINONE]"/>
    <property type="match status" value="1"/>
</dbReference>
<keyword evidence="7" id="KW-0670">Pyruvate</keyword>
<feature type="domain" description="Thiamine pyrophosphate enzyme central" evidence="4">
    <location>
        <begin position="190"/>
        <end position="317"/>
    </location>
</feature>
<evidence type="ECO:0000256" key="1">
    <source>
        <dbReference type="ARBA" id="ARBA00007812"/>
    </source>
</evidence>
<dbReference type="InterPro" id="IPR029035">
    <property type="entry name" value="DHS-like_NAD/FAD-binding_dom"/>
</dbReference>
<dbReference type="InterPro" id="IPR029061">
    <property type="entry name" value="THDP-binding"/>
</dbReference>
<accession>A0A0D6PMB1</accession>
<dbReference type="EMBL" id="BANC01000125">
    <property type="protein sequence ID" value="GAN81939.1"/>
    <property type="molecule type" value="Genomic_DNA"/>
</dbReference>
<dbReference type="GO" id="GO:0000287">
    <property type="term" value="F:magnesium ion binding"/>
    <property type="evidence" value="ECO:0007669"/>
    <property type="project" value="InterPro"/>
</dbReference>
<dbReference type="OrthoDB" id="4494979at2"/>
<evidence type="ECO:0000256" key="2">
    <source>
        <dbReference type="ARBA" id="ARBA00023052"/>
    </source>
</evidence>
<dbReference type="InterPro" id="IPR000399">
    <property type="entry name" value="TPP-bd_CS"/>
</dbReference>
<evidence type="ECO:0000259" key="5">
    <source>
        <dbReference type="Pfam" id="PF02775"/>
    </source>
</evidence>
<protein>
    <submittedName>
        <fullName evidence="7">Pyruvate dehydrogenase/acetolactate synthase large subunit</fullName>
    </submittedName>
</protein>
<dbReference type="Pfam" id="PF02775">
    <property type="entry name" value="TPP_enzyme_C"/>
    <property type="match status" value="1"/>
</dbReference>
<dbReference type="AlphaFoldDB" id="A0A0D6PMB1"/>
<proteinExistence type="inferred from homology"/>
<name>A0A0D6PMB1_9PROT</name>